<protein>
    <submittedName>
        <fullName evidence="1">Uncharacterized protein</fullName>
    </submittedName>
</protein>
<dbReference type="EMBL" id="CAJPWZ010001586">
    <property type="protein sequence ID" value="CAG2218118.1"/>
    <property type="molecule type" value="Genomic_DNA"/>
</dbReference>
<organism evidence="1 2">
    <name type="scientific">Mytilus edulis</name>
    <name type="common">Blue mussel</name>
    <dbReference type="NCBI Taxonomy" id="6550"/>
    <lineage>
        <taxon>Eukaryota</taxon>
        <taxon>Metazoa</taxon>
        <taxon>Spiralia</taxon>
        <taxon>Lophotrochozoa</taxon>
        <taxon>Mollusca</taxon>
        <taxon>Bivalvia</taxon>
        <taxon>Autobranchia</taxon>
        <taxon>Pteriomorphia</taxon>
        <taxon>Mytilida</taxon>
        <taxon>Mytiloidea</taxon>
        <taxon>Mytilidae</taxon>
        <taxon>Mytilinae</taxon>
        <taxon>Mytilus</taxon>
    </lineage>
</organism>
<name>A0A8S3SCI1_MYTED</name>
<dbReference type="Proteomes" id="UP000683360">
    <property type="component" value="Unassembled WGS sequence"/>
</dbReference>
<sequence length="605" mass="69473">MDEGYQRSKNTLAHHGAGTLTKHSLRNIGKKLKTATLLCAGDTGQTRLKLFQIVIDQITTCSVDDLGKRIVQTTNKISQVQEDLNGISPLVKSLCDQHVQVNTEQRMEERMEENMGTVKHMFSEIQFQISMKIQTQEEVLREHDKERGIRIVWDVAPENSIMGFRAVYSHLVFTVTSLSLEDSEDPIPNWPIKLPENLYDLSNTASDGSFHYFSNLTTGQFICLIHTAKNFEIYNLKVKKGSSSFDKWIDIATVWLSHFTKTSLNAKAIWALFNRRQKKFKELQKCFNARNDPKVKEKLIRFLNDKLILPGEKKESFQNEITNATCTTDLDTSSTCANINVTYNDSVDYSRIVKRNKQLAKNLSKQSTILKSNSAKLNSIKMENNNLKTETRSMDWQMKLAPSSNPVNVNSLISAKQDKPVQWLKTSKLSIQNVCEIAMTKASQKRKNEGTRIEQIKKRFLENKEERAQKIAKRRKIRQERKRRLDESLKEAKLHLCRKNKSVKNMNKTQLLKQVKLWRALAEVQHVNSNDVLKNFNKLSPTEQVLHLKTIIGANKQLVIQEWESSDEETLSNVKGAQKGLFQENDEWSSSDEETLDMACALVHL</sequence>
<evidence type="ECO:0000313" key="1">
    <source>
        <dbReference type="EMBL" id="CAG2218118.1"/>
    </source>
</evidence>
<accession>A0A8S3SCI1</accession>
<proteinExistence type="predicted"/>
<gene>
    <name evidence="1" type="ORF">MEDL_31772</name>
</gene>
<keyword evidence="2" id="KW-1185">Reference proteome</keyword>
<evidence type="ECO:0000313" key="2">
    <source>
        <dbReference type="Proteomes" id="UP000683360"/>
    </source>
</evidence>
<comment type="caution">
    <text evidence="1">The sequence shown here is derived from an EMBL/GenBank/DDBJ whole genome shotgun (WGS) entry which is preliminary data.</text>
</comment>
<dbReference type="OrthoDB" id="10436070at2759"/>
<reference evidence="1" key="1">
    <citation type="submission" date="2021-03" db="EMBL/GenBank/DDBJ databases">
        <authorList>
            <person name="Bekaert M."/>
        </authorList>
    </citation>
    <scope>NUCLEOTIDE SEQUENCE</scope>
</reference>
<dbReference type="AlphaFoldDB" id="A0A8S3SCI1"/>